<feature type="non-terminal residue" evidence="1">
    <location>
        <position position="1"/>
    </location>
</feature>
<evidence type="ECO:0008006" key="2">
    <source>
        <dbReference type="Google" id="ProtNLM"/>
    </source>
</evidence>
<dbReference type="AlphaFoldDB" id="H9W872"/>
<dbReference type="EMBL" id="FJ065957">
    <property type="protein sequence ID" value="AFG58215.1"/>
    <property type="molecule type" value="Genomic_DNA"/>
</dbReference>
<reference evidence="1" key="1">
    <citation type="submission" date="2008-08" db="EMBL/GenBank/DDBJ databases">
        <title>Nucleotide Diversity and Divergence in the Loblolly Pine Gene Space.</title>
        <authorList>
            <person name="Neale D.B."/>
            <person name="Wegrzyn J.L."/>
            <person name="Lee J.M."/>
            <person name="Eckert A.J."/>
            <person name="Liechty J.D."/>
            <person name="Stevens K.A."/>
            <person name="Langley C.H."/>
        </authorList>
    </citation>
    <scope>NUCLEOTIDE SEQUENCE</scope>
    <source>
        <strain evidence="1">5805</strain>
        <tissue evidence="1">Megagametophyte</tissue>
    </source>
</reference>
<dbReference type="InterPro" id="IPR032675">
    <property type="entry name" value="LRR_dom_sf"/>
</dbReference>
<proteinExistence type="predicted"/>
<protein>
    <recommendedName>
        <fullName evidence="2">Disease resistance protein</fullName>
    </recommendedName>
</protein>
<organism evidence="1">
    <name type="scientific">Pinus taeda</name>
    <name type="common">Loblolly pine</name>
    <dbReference type="NCBI Taxonomy" id="3352"/>
    <lineage>
        <taxon>Eukaryota</taxon>
        <taxon>Viridiplantae</taxon>
        <taxon>Streptophyta</taxon>
        <taxon>Embryophyta</taxon>
        <taxon>Tracheophyta</taxon>
        <taxon>Spermatophyta</taxon>
        <taxon>Pinopsida</taxon>
        <taxon>Pinidae</taxon>
        <taxon>Conifers I</taxon>
        <taxon>Pinales</taxon>
        <taxon>Pinaceae</taxon>
        <taxon>Pinus</taxon>
        <taxon>Pinus subgen. Pinus</taxon>
    </lineage>
</organism>
<evidence type="ECO:0000313" key="1">
    <source>
        <dbReference type="EMBL" id="AFG58215.1"/>
    </source>
</evidence>
<sequence length="148" mass="16263">LYVCKGLKCLPAFLGDLKNLKELQLHKCKELTCLPPSLGQLAQLTELRVIDCPLICELPFKEVKGETLSDLDSSIHYCILPRLQLLEVAGTGISEVSFAEGVCFNLRDLTVSYCNNGEEVGTLPTTLVNLALMLCDNLTNIDTICHLP</sequence>
<name>H9W872_PINTA</name>
<feature type="non-terminal residue" evidence="1">
    <location>
        <position position="148"/>
    </location>
</feature>
<dbReference type="Gene3D" id="3.80.10.10">
    <property type="entry name" value="Ribonuclease Inhibitor"/>
    <property type="match status" value="1"/>
</dbReference>
<accession>H9W872</accession>
<dbReference type="SUPFAM" id="SSF52058">
    <property type="entry name" value="L domain-like"/>
    <property type="match status" value="1"/>
</dbReference>
<gene>
    <name evidence="1" type="ORF">0_18622_01</name>
</gene>